<evidence type="ECO:0000313" key="1">
    <source>
        <dbReference type="EMBL" id="CUN03895.1"/>
    </source>
</evidence>
<dbReference type="AlphaFoldDB" id="A0A173TPU9"/>
<gene>
    <name evidence="1" type="ORF">ERS852425_02220</name>
</gene>
<name>A0A173TPU9_ANAHA</name>
<dbReference type="RefSeq" id="WP_155511763.1">
    <property type="nucleotide sequence ID" value="NZ_CYXT01000017.1"/>
</dbReference>
<evidence type="ECO:0000313" key="2">
    <source>
        <dbReference type="Proteomes" id="UP000095598"/>
    </source>
</evidence>
<protein>
    <submittedName>
        <fullName evidence="1">Uncharacterized protein</fullName>
    </submittedName>
</protein>
<organism evidence="1 2">
    <name type="scientific">Anaerostipes hadrus</name>
    <dbReference type="NCBI Taxonomy" id="649756"/>
    <lineage>
        <taxon>Bacteria</taxon>
        <taxon>Bacillati</taxon>
        <taxon>Bacillota</taxon>
        <taxon>Clostridia</taxon>
        <taxon>Lachnospirales</taxon>
        <taxon>Lachnospiraceae</taxon>
        <taxon>Anaerostipes</taxon>
    </lineage>
</organism>
<proteinExistence type="predicted"/>
<accession>A0A173TPU9</accession>
<reference evidence="1 2" key="1">
    <citation type="submission" date="2015-09" db="EMBL/GenBank/DDBJ databases">
        <authorList>
            <consortium name="Pathogen Informatics"/>
        </authorList>
    </citation>
    <scope>NUCLEOTIDE SEQUENCE [LARGE SCALE GENOMIC DNA]</scope>
    <source>
        <strain evidence="1 2">2789STDY5608868</strain>
    </source>
</reference>
<dbReference type="EMBL" id="CYXT01000017">
    <property type="protein sequence ID" value="CUN03895.1"/>
    <property type="molecule type" value="Genomic_DNA"/>
</dbReference>
<sequence length="51" mass="6078">MRFILCYTFKKEQVWEEIIGEDAMNVRLSEICGETGLTEDDIMVFDKESQW</sequence>
<dbReference type="Proteomes" id="UP000095598">
    <property type="component" value="Unassembled WGS sequence"/>
</dbReference>